<reference evidence="2" key="1">
    <citation type="journal article" date="2021" name="Nat. Commun.">
        <title>Genetic determinants of endophytism in the Arabidopsis root mycobiome.</title>
        <authorList>
            <person name="Mesny F."/>
            <person name="Miyauchi S."/>
            <person name="Thiergart T."/>
            <person name="Pickel B."/>
            <person name="Atanasova L."/>
            <person name="Karlsson M."/>
            <person name="Huettel B."/>
            <person name="Barry K.W."/>
            <person name="Haridas S."/>
            <person name="Chen C."/>
            <person name="Bauer D."/>
            <person name="Andreopoulos W."/>
            <person name="Pangilinan J."/>
            <person name="LaButti K."/>
            <person name="Riley R."/>
            <person name="Lipzen A."/>
            <person name="Clum A."/>
            <person name="Drula E."/>
            <person name="Henrissat B."/>
            <person name="Kohler A."/>
            <person name="Grigoriev I.V."/>
            <person name="Martin F.M."/>
            <person name="Hacquard S."/>
        </authorList>
    </citation>
    <scope>NUCLEOTIDE SEQUENCE</scope>
    <source>
        <strain evidence="2">MPI-SDFR-AT-0068</strain>
    </source>
</reference>
<evidence type="ECO:0000259" key="1">
    <source>
        <dbReference type="Pfam" id="PF13383"/>
    </source>
</evidence>
<organism evidence="2 3">
    <name type="scientific">Fusarium tricinctum</name>
    <dbReference type="NCBI Taxonomy" id="61284"/>
    <lineage>
        <taxon>Eukaryota</taxon>
        <taxon>Fungi</taxon>
        <taxon>Dikarya</taxon>
        <taxon>Ascomycota</taxon>
        <taxon>Pezizomycotina</taxon>
        <taxon>Sordariomycetes</taxon>
        <taxon>Hypocreomycetidae</taxon>
        <taxon>Hypocreales</taxon>
        <taxon>Nectriaceae</taxon>
        <taxon>Fusarium</taxon>
        <taxon>Fusarium tricinctum species complex</taxon>
    </lineage>
</organism>
<dbReference type="OrthoDB" id="10006218at2759"/>
<keyword evidence="3" id="KW-1185">Reference proteome</keyword>
<dbReference type="PANTHER" id="PTHR32026">
    <property type="entry name" value="METHYLTRANSFERASE-LIKE PROTEIN 24"/>
    <property type="match status" value="1"/>
</dbReference>
<feature type="domain" description="Methyltransferase" evidence="1">
    <location>
        <begin position="59"/>
        <end position="240"/>
    </location>
</feature>
<dbReference type="GO" id="GO:0008168">
    <property type="term" value="F:methyltransferase activity"/>
    <property type="evidence" value="ECO:0007669"/>
    <property type="project" value="UniProtKB-KW"/>
</dbReference>
<comment type="caution">
    <text evidence="2">The sequence shown here is derived from an EMBL/GenBank/DDBJ whole genome shotgun (WGS) entry which is preliminary data.</text>
</comment>
<proteinExistence type="predicted"/>
<dbReference type="Proteomes" id="UP000813427">
    <property type="component" value="Unassembled WGS sequence"/>
</dbReference>
<dbReference type="InterPro" id="IPR026913">
    <property type="entry name" value="METTL24"/>
</dbReference>
<dbReference type="Pfam" id="PF13383">
    <property type="entry name" value="Methyltransf_22"/>
    <property type="match status" value="1"/>
</dbReference>
<gene>
    <name evidence="2" type="ORF">BKA59DRAFT_540365</name>
</gene>
<protein>
    <submittedName>
        <fullName evidence="2">Methyltransferase domain-containing protein</fullName>
    </submittedName>
</protein>
<dbReference type="Gene3D" id="3.40.50.150">
    <property type="entry name" value="Vaccinia Virus protein VP39"/>
    <property type="match status" value="1"/>
</dbReference>
<sequence>MVYRPVFIVFFFATVLLLTLLVSRISNRCSTALAFQHQANVLSTEPYLNQKLAHAEKLWEKSMQGRKEMIRQSGYDRKFPDGYINPFNVWEFARPSFNCPHDLERVGQLGDGGKIVCGMSRYEKECPGPSSKTNPARELIVYSFGVDDDSSFEAEMLHRTNARIWGYDMSVNSWAKQVPEYQYPRASFEKVAIGKETDMKASPPIITIQDLMKMNGHSYIDILKMDIEGAEFDSLTSLIESIKNEQKESGNETLPFGQLLIEIHIMKDPPGFKIPTNLETWLKWWSSLEAMGLRPVNSEDNWIGDRVYAAPRFMEYTLINIMDKEKNVLLWT</sequence>
<evidence type="ECO:0000313" key="2">
    <source>
        <dbReference type="EMBL" id="KAH7262844.1"/>
    </source>
</evidence>
<evidence type="ECO:0000313" key="3">
    <source>
        <dbReference type="Proteomes" id="UP000813427"/>
    </source>
</evidence>
<keyword evidence="2" id="KW-0808">Transferase</keyword>
<keyword evidence="2" id="KW-0489">Methyltransferase</keyword>
<dbReference type="GO" id="GO:0032259">
    <property type="term" value="P:methylation"/>
    <property type="evidence" value="ECO:0007669"/>
    <property type="project" value="UniProtKB-KW"/>
</dbReference>
<dbReference type="InterPro" id="IPR025714">
    <property type="entry name" value="Methyltranfer_dom"/>
</dbReference>
<name>A0A8K0WHZ2_9HYPO</name>
<dbReference type="InterPro" id="IPR029063">
    <property type="entry name" value="SAM-dependent_MTases_sf"/>
</dbReference>
<dbReference type="EMBL" id="JAGPXF010000001">
    <property type="protein sequence ID" value="KAH7262844.1"/>
    <property type="molecule type" value="Genomic_DNA"/>
</dbReference>
<dbReference type="AlphaFoldDB" id="A0A8K0WHZ2"/>
<accession>A0A8K0WHZ2</accession>
<dbReference type="PANTHER" id="PTHR32026:SF10">
    <property type="entry name" value="METHYLTRANSFERASE-LIKE PROTEIN 24-RELATED"/>
    <property type="match status" value="1"/>
</dbReference>